<feature type="non-terminal residue" evidence="3">
    <location>
        <position position="1"/>
    </location>
</feature>
<sequence length="293" mass="32395">RPFTDSEPYMDSNSTAIPSELSDSTESCDTAESIDISELSDTPDSIAMSESLDLSEFSDDISEPIGDSDSIASMESSGTSGTSGSYESSDASDSVVILDSSGTSETSSGTSESSTTSSSDVESDSSLRLPYRLTSEAVQAWVDQSPNSEPVRMEYSMDMEVVETCYRGCNDELFRTEKFECGVCGGHLERRTLNRALRKMQLQREEEERTRAETGLEDSLLEGRPDCYYECAERRYGENGDWCRECFVWHNITRIDLKNRAEQQSANEDLFETFAPVPNTSLFNILGGYVEAA</sequence>
<keyword evidence="4" id="KW-1185">Reference proteome</keyword>
<evidence type="ECO:0000256" key="2">
    <source>
        <dbReference type="SAM" id="MobiDB-lite"/>
    </source>
</evidence>
<accession>A0AAV5V8I4</accession>
<comment type="caution">
    <text evidence="3">The sequence shown here is derived from an EMBL/GenBank/DDBJ whole genome shotgun (WGS) entry which is preliminary data.</text>
</comment>
<gene>
    <name evidence="3" type="ORF">PFISCL1PPCAC_7066</name>
</gene>
<feature type="compositionally biased region" description="Polar residues" evidence="2">
    <location>
        <begin position="11"/>
        <end position="30"/>
    </location>
</feature>
<evidence type="ECO:0000256" key="1">
    <source>
        <dbReference type="SAM" id="Coils"/>
    </source>
</evidence>
<proteinExistence type="predicted"/>
<organism evidence="3 4">
    <name type="scientific">Pristionchus fissidentatus</name>
    <dbReference type="NCBI Taxonomy" id="1538716"/>
    <lineage>
        <taxon>Eukaryota</taxon>
        <taxon>Metazoa</taxon>
        <taxon>Ecdysozoa</taxon>
        <taxon>Nematoda</taxon>
        <taxon>Chromadorea</taxon>
        <taxon>Rhabditida</taxon>
        <taxon>Rhabditina</taxon>
        <taxon>Diplogasteromorpha</taxon>
        <taxon>Diplogasteroidea</taxon>
        <taxon>Neodiplogasteridae</taxon>
        <taxon>Pristionchus</taxon>
    </lineage>
</organism>
<dbReference type="EMBL" id="BTSY01000002">
    <property type="protein sequence ID" value="GMT15769.1"/>
    <property type="molecule type" value="Genomic_DNA"/>
</dbReference>
<evidence type="ECO:0000313" key="4">
    <source>
        <dbReference type="Proteomes" id="UP001432322"/>
    </source>
</evidence>
<feature type="region of interest" description="Disordered" evidence="2">
    <location>
        <begin position="1"/>
        <end position="126"/>
    </location>
</feature>
<feature type="coiled-coil region" evidence="1">
    <location>
        <begin position="190"/>
        <end position="222"/>
    </location>
</feature>
<evidence type="ECO:0000313" key="3">
    <source>
        <dbReference type="EMBL" id="GMT15769.1"/>
    </source>
</evidence>
<keyword evidence="1" id="KW-0175">Coiled coil</keyword>
<feature type="compositionally biased region" description="Low complexity" evidence="2">
    <location>
        <begin position="72"/>
        <end position="126"/>
    </location>
</feature>
<reference evidence="3" key="1">
    <citation type="submission" date="2023-10" db="EMBL/GenBank/DDBJ databases">
        <title>Genome assembly of Pristionchus species.</title>
        <authorList>
            <person name="Yoshida K."/>
            <person name="Sommer R.J."/>
        </authorList>
    </citation>
    <scope>NUCLEOTIDE SEQUENCE</scope>
    <source>
        <strain evidence="3">RS5133</strain>
    </source>
</reference>
<dbReference type="Proteomes" id="UP001432322">
    <property type="component" value="Unassembled WGS sequence"/>
</dbReference>
<dbReference type="AlphaFoldDB" id="A0AAV5V8I4"/>
<name>A0AAV5V8I4_9BILA</name>
<protein>
    <submittedName>
        <fullName evidence="3">Uncharacterized protein</fullName>
    </submittedName>
</protein>